<dbReference type="Pfam" id="PF13489">
    <property type="entry name" value="Methyltransf_23"/>
    <property type="match status" value="1"/>
</dbReference>
<dbReference type="InterPro" id="IPR029063">
    <property type="entry name" value="SAM-dependent_MTases_sf"/>
</dbReference>
<evidence type="ECO:0000313" key="2">
    <source>
        <dbReference type="EMBL" id="SKB06480.1"/>
    </source>
</evidence>
<organism evidence="2 3">
    <name type="scientific">Aeromicrobium choanae</name>
    <dbReference type="NCBI Taxonomy" id="1736691"/>
    <lineage>
        <taxon>Bacteria</taxon>
        <taxon>Bacillati</taxon>
        <taxon>Actinomycetota</taxon>
        <taxon>Actinomycetes</taxon>
        <taxon>Propionibacteriales</taxon>
        <taxon>Nocardioidaceae</taxon>
        <taxon>Aeromicrobium</taxon>
    </lineage>
</organism>
<reference evidence="3" key="1">
    <citation type="submission" date="2017-02" db="EMBL/GenBank/DDBJ databases">
        <authorList>
            <person name="Varghese N."/>
            <person name="Submissions S."/>
        </authorList>
    </citation>
    <scope>NUCLEOTIDE SEQUENCE [LARGE SCALE GENOMIC DNA]</scope>
    <source>
        <strain evidence="3">9H-4</strain>
    </source>
</reference>
<dbReference type="OrthoDB" id="7171187at2"/>
<dbReference type="CDD" id="cd02440">
    <property type="entry name" value="AdoMet_MTases"/>
    <property type="match status" value="1"/>
</dbReference>
<dbReference type="Gene3D" id="3.40.50.150">
    <property type="entry name" value="Vaccinia Virus protein VP39"/>
    <property type="match status" value="1"/>
</dbReference>
<dbReference type="GO" id="GO:0008168">
    <property type="term" value="F:methyltransferase activity"/>
    <property type="evidence" value="ECO:0007669"/>
    <property type="project" value="UniProtKB-KW"/>
</dbReference>
<evidence type="ECO:0000256" key="1">
    <source>
        <dbReference type="ARBA" id="ARBA00022679"/>
    </source>
</evidence>
<dbReference type="STRING" id="1736691.SAMN06295964_1329"/>
<dbReference type="SUPFAM" id="SSF53335">
    <property type="entry name" value="S-adenosyl-L-methionine-dependent methyltransferases"/>
    <property type="match status" value="1"/>
</dbReference>
<gene>
    <name evidence="2" type="ORF">SAMN06295964_1329</name>
</gene>
<keyword evidence="1 2" id="KW-0808">Transferase</keyword>
<dbReference type="PANTHER" id="PTHR43861">
    <property type="entry name" value="TRANS-ACONITATE 2-METHYLTRANSFERASE-RELATED"/>
    <property type="match status" value="1"/>
</dbReference>
<evidence type="ECO:0000313" key="3">
    <source>
        <dbReference type="Proteomes" id="UP000191040"/>
    </source>
</evidence>
<dbReference type="PANTHER" id="PTHR43861:SF3">
    <property type="entry name" value="PUTATIVE (AFU_ORTHOLOGUE AFUA_2G14390)-RELATED"/>
    <property type="match status" value="1"/>
</dbReference>
<name>A0A1T4YXF8_9ACTN</name>
<keyword evidence="3" id="KW-1185">Reference proteome</keyword>
<protein>
    <submittedName>
        <fullName evidence="2">Methyltransferase domain-containing protein</fullName>
    </submittedName>
</protein>
<accession>A0A1T4YXF8</accession>
<sequence>MIMTEPICAVCSTPMHQQWDDWCFRCATCGTWASTLPVLINSDAAHRALDEDLRDIGLATLRRQNLAIVVQQLVDSGVSPPARLLDVGSAHGWFLRAASERGFDAEGVEPDEAVAARSDAGRVRVGFFPGALAEDEQFDAITYNDVLEHLPDVDAMVAASVRHLRPGGLLSINIPDSGGMIFWVARVLRRIGMRSAFDRLWQVGLPSPHLWYFDRRGLVRLGERHGLEPVYSGSLDSVSRVGLWQRVHSDRRPSVTSVAGFALAWLAAPILNAGRASDIMHVVFRRRHDAA</sequence>
<dbReference type="Proteomes" id="UP000191040">
    <property type="component" value="Chromosome I"/>
</dbReference>
<dbReference type="EMBL" id="LT796768">
    <property type="protein sequence ID" value="SKB06480.1"/>
    <property type="molecule type" value="Genomic_DNA"/>
</dbReference>
<dbReference type="GO" id="GO:0032259">
    <property type="term" value="P:methylation"/>
    <property type="evidence" value="ECO:0007669"/>
    <property type="project" value="UniProtKB-KW"/>
</dbReference>
<proteinExistence type="predicted"/>
<keyword evidence="2" id="KW-0489">Methyltransferase</keyword>
<dbReference type="AlphaFoldDB" id="A0A1T4YXF8"/>